<proteinExistence type="predicted"/>
<dbReference type="AlphaFoldDB" id="A0A2T4CC06"/>
<dbReference type="STRING" id="983965.A0A2T4CC06"/>
<dbReference type="PANTHER" id="PTHR16193:SF0">
    <property type="entry name" value="TETRATRICOPEPTIDE REPEAT PROTEIN 27"/>
    <property type="match status" value="1"/>
</dbReference>
<protein>
    <recommendedName>
        <fullName evidence="5">TPR repeat-containing protein</fullName>
    </recommendedName>
</protein>
<dbReference type="Proteomes" id="UP000240760">
    <property type="component" value="Unassembled WGS sequence"/>
</dbReference>
<reference evidence="3 4" key="1">
    <citation type="submission" date="2016-07" db="EMBL/GenBank/DDBJ databases">
        <title>Multiple horizontal gene transfer events from other fungi enriched the ability of initially mycotrophic Trichoderma (Ascomycota) to feed on dead plant biomass.</title>
        <authorList>
            <consortium name="DOE Joint Genome Institute"/>
            <person name="Aerts A."/>
            <person name="Atanasova L."/>
            <person name="Chenthamara K."/>
            <person name="Zhang J."/>
            <person name="Grujic M."/>
            <person name="Henrissat B."/>
            <person name="Kuo A."/>
            <person name="Salamov A."/>
            <person name="Lipzen A."/>
            <person name="Labutti K."/>
            <person name="Barry K."/>
            <person name="Miao Y."/>
            <person name="Rahimi M.J."/>
            <person name="Shen Q."/>
            <person name="Grigoriev I.V."/>
            <person name="Kubicek C.P."/>
            <person name="Druzhinina I.S."/>
        </authorList>
    </citation>
    <scope>NUCLEOTIDE SEQUENCE [LARGE SCALE GENOMIC DNA]</scope>
    <source>
        <strain evidence="3 4">ATCC 18648</strain>
    </source>
</reference>
<organism evidence="3 4">
    <name type="scientific">Trichoderma longibrachiatum ATCC 18648</name>
    <dbReference type="NCBI Taxonomy" id="983965"/>
    <lineage>
        <taxon>Eukaryota</taxon>
        <taxon>Fungi</taxon>
        <taxon>Dikarya</taxon>
        <taxon>Ascomycota</taxon>
        <taxon>Pezizomycotina</taxon>
        <taxon>Sordariomycetes</taxon>
        <taxon>Hypocreomycetidae</taxon>
        <taxon>Hypocreales</taxon>
        <taxon>Hypocreaceae</taxon>
        <taxon>Trichoderma</taxon>
    </lineage>
</organism>
<dbReference type="PANTHER" id="PTHR16193">
    <property type="entry name" value="TETRATRICOPEPTIDE REPEAT PROTEIN 27"/>
    <property type="match status" value="1"/>
</dbReference>
<evidence type="ECO:0000313" key="3">
    <source>
        <dbReference type="EMBL" id="PTB79111.1"/>
    </source>
</evidence>
<gene>
    <name evidence="3" type="ORF">M440DRAFT_1428551</name>
</gene>
<sequence>MDSPSGDISTLAALVGSAVAEQLITEHVSHVISVSTEAASESAPASAASSQHSSAELLTIGLAALDAFLQATVTGPVLPATESKQVEKLFVNAWNSGHAACPDSAVALHQLRRACLRYLEVDGVAPYTYIPSLELFSLAKYILVDLLAAETKDIFELPSSEKVSAKHSLAWERLRVNVWHYKIITQPTLGSSSNFNKSSQWSDVPTLATQISKEIEAVRQKVLGTEVWATDETWTRDEKALFLIEAANNYILLGRHDKAKEALREAAKTTGVAYALSGALGKRTKFQEHSLSQLVVFAKSAPEQDAAGAVTEEGKDDDDELAAMPDALKLNDDTLLEEIQFTKEPVKDTAAVETLPPALAELSPDDQPQLSPLDEMILLTEATIKDAFSPVDDLTSEQILPFATRVLTDKSVNWQIYTQALLVRSRIEIHRSRTVERGVLQLQAVADQVLTDTTFSTSTTEDQKQDDADVPAIQVTAPGQAAAPVDDSKPTTFLPAASNSESAPAHVRLRYIHALSTPPRWHLESELAYAWAGVGSMTSALEIFKRLKLWAEVALCYASAAASEDEDGRGSGGEDKAKGIIRWRLFNKTGATTPSSSEPDDEIVGQDVGFLKASDSQSLAAYKKGASIAHDNWRIWDNVVTLASRIHPPPFADMVLALSQIIRIRKSEHALDANVLAALLQDAILSKEKAPISSGVYEPPRGSVERLVIRLVEEEITPLITTRSELWTLVSRLRAWRNDFAGAIDAAERAWRAAVGAGAGSGLLPGDASSGSADWTSDEAAWMEVVKRTDELVSMLENWGPDVESIGAKWKGKARSAVRSVMGRGKATWEGSEGWRTLEGLMEGLKVDRS</sequence>
<dbReference type="OrthoDB" id="1936594at2759"/>
<evidence type="ECO:0000313" key="4">
    <source>
        <dbReference type="Proteomes" id="UP000240760"/>
    </source>
</evidence>
<evidence type="ECO:0008006" key="5">
    <source>
        <dbReference type="Google" id="ProtNLM"/>
    </source>
</evidence>
<evidence type="ECO:0000256" key="1">
    <source>
        <dbReference type="ARBA" id="ARBA00022737"/>
    </source>
</evidence>
<keyword evidence="1" id="KW-0677">Repeat</keyword>
<evidence type="ECO:0000256" key="2">
    <source>
        <dbReference type="ARBA" id="ARBA00022803"/>
    </source>
</evidence>
<dbReference type="EMBL" id="KZ679128">
    <property type="protein sequence ID" value="PTB79111.1"/>
    <property type="molecule type" value="Genomic_DNA"/>
</dbReference>
<dbReference type="InterPro" id="IPR044244">
    <property type="entry name" value="TTC27/Emw1"/>
</dbReference>
<keyword evidence="2" id="KW-0802">TPR repeat</keyword>
<name>A0A2T4CC06_TRILO</name>
<keyword evidence="4" id="KW-1185">Reference proteome</keyword>
<accession>A0A2T4CC06</accession>